<evidence type="ECO:0000256" key="10">
    <source>
        <dbReference type="ARBA" id="ARBA00023163"/>
    </source>
</evidence>
<keyword evidence="15" id="KW-1185">Reference proteome</keyword>
<accession>A0A9Q0K3N1</accession>
<dbReference type="EMBL" id="JAMYWD010000009">
    <property type="protein sequence ID" value="KAJ4961652.1"/>
    <property type="molecule type" value="Genomic_DNA"/>
</dbReference>
<dbReference type="Gene3D" id="3.30.40.10">
    <property type="entry name" value="Zinc/RING finger domain, C3HC4 (zinc finger)"/>
    <property type="match status" value="1"/>
</dbReference>
<name>A0A9Q0K3N1_9MAGN</name>
<keyword evidence="9" id="KW-0805">Transcription regulation</keyword>
<evidence type="ECO:0000256" key="11">
    <source>
        <dbReference type="ARBA" id="ARBA00023242"/>
    </source>
</evidence>
<dbReference type="PANTHER" id="PTHR13808">
    <property type="entry name" value="CBP/P300-RELATED"/>
    <property type="match status" value="1"/>
</dbReference>
<comment type="subcellular location">
    <subcellularLocation>
        <location evidence="2">Nucleus</location>
    </subcellularLocation>
</comment>
<dbReference type="SMART" id="SM00249">
    <property type="entry name" value="PHD"/>
    <property type="match status" value="1"/>
</dbReference>
<dbReference type="Pfam" id="PF00628">
    <property type="entry name" value="PHD"/>
    <property type="match status" value="1"/>
</dbReference>
<evidence type="ECO:0000256" key="5">
    <source>
        <dbReference type="ARBA" id="ARBA00022723"/>
    </source>
</evidence>
<comment type="function">
    <text evidence="1">Acetyltransferase enzyme. Acetylates histones, giving a specific tag for transcriptional activation.</text>
</comment>
<dbReference type="Proteomes" id="UP001141806">
    <property type="component" value="Unassembled WGS sequence"/>
</dbReference>
<dbReference type="GO" id="GO:0000123">
    <property type="term" value="C:histone acetyltransferase complex"/>
    <property type="evidence" value="ECO:0007669"/>
    <property type="project" value="TreeGrafter"/>
</dbReference>
<dbReference type="GO" id="GO:0031490">
    <property type="term" value="F:chromatin DNA binding"/>
    <property type="evidence" value="ECO:0007669"/>
    <property type="project" value="TreeGrafter"/>
</dbReference>
<feature type="domain" description="CBP/p300-type HAT" evidence="13">
    <location>
        <begin position="917"/>
        <end position="1235"/>
    </location>
</feature>
<dbReference type="GO" id="GO:0008270">
    <property type="term" value="F:zinc ion binding"/>
    <property type="evidence" value="ECO:0007669"/>
    <property type="project" value="UniProtKB-KW"/>
</dbReference>
<dbReference type="GO" id="GO:0045944">
    <property type="term" value="P:positive regulation of transcription by RNA polymerase II"/>
    <property type="evidence" value="ECO:0007669"/>
    <property type="project" value="TreeGrafter"/>
</dbReference>
<evidence type="ECO:0000256" key="6">
    <source>
        <dbReference type="ARBA" id="ARBA00022771"/>
    </source>
</evidence>
<reference evidence="14" key="1">
    <citation type="journal article" date="2023" name="Plant J.">
        <title>The genome of the king protea, Protea cynaroides.</title>
        <authorList>
            <person name="Chang J."/>
            <person name="Duong T.A."/>
            <person name="Schoeman C."/>
            <person name="Ma X."/>
            <person name="Roodt D."/>
            <person name="Barker N."/>
            <person name="Li Z."/>
            <person name="Van de Peer Y."/>
            <person name="Mizrachi E."/>
        </authorList>
    </citation>
    <scope>NUCLEOTIDE SEQUENCE</scope>
    <source>
        <tissue evidence="14">Young leaves</tissue>
    </source>
</reference>
<keyword evidence="5" id="KW-0479">Metal-binding</keyword>
<keyword evidence="11" id="KW-0539">Nucleus</keyword>
<dbReference type="SUPFAM" id="SSF57903">
    <property type="entry name" value="FYVE/PHD zinc finger"/>
    <property type="match status" value="1"/>
</dbReference>
<evidence type="ECO:0000256" key="1">
    <source>
        <dbReference type="ARBA" id="ARBA00002581"/>
    </source>
</evidence>
<evidence type="ECO:0000256" key="8">
    <source>
        <dbReference type="ARBA" id="ARBA00022853"/>
    </source>
</evidence>
<sequence length="1235" mass="140101">MDVQPHLGQISGKLLNQSIESSYSCPKMNGILFPNRLVQSQVDLQSDWRKDPRIVHVREFIRFRMAEIFLRHPNANMWLAKIRPAVNQLENHLFRKATSREEYMNQKTLIHRLQIIIRTQKDDIHSQPVAHWSSPHFSNINMTMPSPVVSNSSCNSNSPEPPVDLSVTTGTIGDLLMTHYRSVTDGYNPQLANIFSDCGRNNILCPERRLQVSGQDKSKQHLIDQVDSVSSSMSQSLPSLHSSPNKAFNVWSAFTGSNGQLGYVPVTASESHLNFSNSGDEVSLMRSLGVVNNQDVNHLSSQNLSHLGLQSELRESTSWLPIPSHQTKQSPNQMLGTFDTWPQLNYRELGIGTANLLQSQLLRQNFQQFQQQLPNETYAQFERLSEVNLPRDPGGQALGIGLVNDEGLQHEVLGHYHFCESQGMQQQAVVQDPSLSDTFSHFESHKLLQGHHLSPQSTLSLEDILGVQNSSLENSPFFSSTKGAAVSSNTCSGSEYLHDSLLNAQNGISSVPDSMKPLLKHLNYCHSDQCSCVFYRNLLPHHQYCRNDASSLCGPRTRVSFSHTFDCSLERLSSGSQSTDNNGEAGSFMIKTTEDIQPPLKLLKRGDSSLMFSSKNVTSEVLAPVIDQPHASQGLEQMEEQVDVPISVKPEATELQMKLFKSPIHEIVNISETRHCDTEESHKVKHDGDPVISEVLVSYSTLVDTQDQTKFDQFKQEREGEIMTEAEQVRETKLGKPRINGVSLTEVFNQEQIKEHILSLRQLVGQGKAKVEKNHAMRHSTSENACRLCKLENLSFEPPPIYCSLCGARIKRNVMYYTAADGIMRHCLCTSCYNENRVESITVDGHNLRKASLQKKKNDEVAEESWVQCDKCQGWQHQICALFNAKRNEGKAEYICPYCYLQELECEKRKPLGDHVLLGAKDLPRTKLSDHIEERLFMRLKQEREERAKVKGKNFDEEPGAEGLVVRVVLSVDKKLEVKQLFRDTFQEENFPTEFPYRSKVILLFQKIEGVDVCLFGMCVQEFGSDCCYPNKHWVYLSYLDSVKYFRPEIKTVTGEALRTFVYHEILIGYLDYCKKRGFSRCYIWACPPYKGEDYILYCHPETQKIPKSDKLREWYLMMLRKAANEDVVVNVTNLYDHFFVPDSECKAKITATRLPYFEGDYLPGAAEEIIDHFNQGLVAGKPQGKGKMSVSRRTLKAMRQTDMSKNATKGVLLMQKMLAKSIEEDRGIQLSVAE</sequence>
<protein>
    <recommendedName>
        <fullName evidence="3">histone acetyltransferase</fullName>
        <ecNumber evidence="3">2.3.1.48</ecNumber>
    </recommendedName>
</protein>
<organism evidence="14 15">
    <name type="scientific">Protea cynaroides</name>
    <dbReference type="NCBI Taxonomy" id="273540"/>
    <lineage>
        <taxon>Eukaryota</taxon>
        <taxon>Viridiplantae</taxon>
        <taxon>Streptophyta</taxon>
        <taxon>Embryophyta</taxon>
        <taxon>Tracheophyta</taxon>
        <taxon>Spermatophyta</taxon>
        <taxon>Magnoliopsida</taxon>
        <taxon>Proteales</taxon>
        <taxon>Proteaceae</taxon>
        <taxon>Protea</taxon>
    </lineage>
</organism>
<dbReference type="AlphaFoldDB" id="A0A9Q0K3N1"/>
<dbReference type="GO" id="GO:0004402">
    <property type="term" value="F:histone acetyltransferase activity"/>
    <property type="evidence" value="ECO:0007669"/>
    <property type="project" value="InterPro"/>
</dbReference>
<comment type="catalytic activity">
    <reaction evidence="12">
        <text>L-lysyl-[protein] + acetyl-CoA = N(6)-acetyl-L-lysyl-[protein] + CoA + H(+)</text>
        <dbReference type="Rhea" id="RHEA:45948"/>
        <dbReference type="Rhea" id="RHEA-COMP:9752"/>
        <dbReference type="Rhea" id="RHEA-COMP:10731"/>
        <dbReference type="ChEBI" id="CHEBI:15378"/>
        <dbReference type="ChEBI" id="CHEBI:29969"/>
        <dbReference type="ChEBI" id="CHEBI:57287"/>
        <dbReference type="ChEBI" id="CHEBI:57288"/>
        <dbReference type="ChEBI" id="CHEBI:61930"/>
        <dbReference type="EC" id="2.3.1.48"/>
    </reaction>
</comment>
<dbReference type="InterPro" id="IPR031162">
    <property type="entry name" value="CBP_P300_HAT"/>
</dbReference>
<evidence type="ECO:0000256" key="4">
    <source>
        <dbReference type="ARBA" id="ARBA00022679"/>
    </source>
</evidence>
<dbReference type="InterPro" id="IPR011011">
    <property type="entry name" value="Znf_FYVE_PHD"/>
</dbReference>
<proteinExistence type="predicted"/>
<dbReference type="InterPro" id="IPR013178">
    <property type="entry name" value="Histone_AcTrfase_Rtt109/CBP"/>
</dbReference>
<keyword evidence="8" id="KW-0156">Chromatin regulator</keyword>
<comment type="caution">
    <text evidence="14">The sequence shown here is derived from an EMBL/GenBank/DDBJ whole genome shotgun (WGS) entry which is preliminary data.</text>
</comment>
<dbReference type="EC" id="2.3.1.48" evidence="3"/>
<evidence type="ECO:0000256" key="12">
    <source>
        <dbReference type="ARBA" id="ARBA00048017"/>
    </source>
</evidence>
<keyword evidence="6" id="KW-0863">Zinc-finger</keyword>
<dbReference type="SMART" id="SM01250">
    <property type="entry name" value="KAT11"/>
    <property type="match status" value="1"/>
</dbReference>
<dbReference type="GO" id="GO:0005634">
    <property type="term" value="C:nucleus"/>
    <property type="evidence" value="ECO:0007669"/>
    <property type="project" value="UniProtKB-SubCell"/>
</dbReference>
<dbReference type="InterPro" id="IPR013083">
    <property type="entry name" value="Znf_RING/FYVE/PHD"/>
</dbReference>
<dbReference type="GO" id="GO:0005667">
    <property type="term" value="C:transcription regulator complex"/>
    <property type="evidence" value="ECO:0007669"/>
    <property type="project" value="TreeGrafter"/>
</dbReference>
<dbReference type="OrthoDB" id="899at2759"/>
<dbReference type="CDD" id="cd15614">
    <property type="entry name" value="PHD_HAC_like"/>
    <property type="match status" value="1"/>
</dbReference>
<evidence type="ECO:0000259" key="13">
    <source>
        <dbReference type="PROSITE" id="PS51727"/>
    </source>
</evidence>
<evidence type="ECO:0000256" key="2">
    <source>
        <dbReference type="ARBA" id="ARBA00004123"/>
    </source>
</evidence>
<keyword evidence="10" id="KW-0804">Transcription</keyword>
<dbReference type="PROSITE" id="PS01359">
    <property type="entry name" value="ZF_PHD_1"/>
    <property type="match status" value="1"/>
</dbReference>
<dbReference type="PANTHER" id="PTHR13808:SF1">
    <property type="entry name" value="HISTONE ACETYLTRANSFERASE"/>
    <property type="match status" value="1"/>
</dbReference>
<dbReference type="PROSITE" id="PS51727">
    <property type="entry name" value="CBP_P300_HAT"/>
    <property type="match status" value="1"/>
</dbReference>
<evidence type="ECO:0000256" key="9">
    <source>
        <dbReference type="ARBA" id="ARBA00023015"/>
    </source>
</evidence>
<dbReference type="InterPro" id="IPR001965">
    <property type="entry name" value="Znf_PHD"/>
</dbReference>
<dbReference type="InterPro" id="IPR019787">
    <property type="entry name" value="Znf_PHD-finger"/>
</dbReference>
<keyword evidence="4" id="KW-0808">Transferase</keyword>
<keyword evidence="7" id="KW-0862">Zinc</keyword>
<dbReference type="Pfam" id="PF08214">
    <property type="entry name" value="HAT_KAT11"/>
    <property type="match status" value="1"/>
</dbReference>
<evidence type="ECO:0000256" key="7">
    <source>
        <dbReference type="ARBA" id="ARBA00022833"/>
    </source>
</evidence>
<evidence type="ECO:0000256" key="3">
    <source>
        <dbReference type="ARBA" id="ARBA00013184"/>
    </source>
</evidence>
<evidence type="ECO:0000313" key="15">
    <source>
        <dbReference type="Proteomes" id="UP001141806"/>
    </source>
</evidence>
<dbReference type="InterPro" id="IPR019786">
    <property type="entry name" value="Zinc_finger_PHD-type_CS"/>
</dbReference>
<evidence type="ECO:0000313" key="14">
    <source>
        <dbReference type="EMBL" id="KAJ4961652.1"/>
    </source>
</evidence>
<dbReference type="GO" id="GO:0003713">
    <property type="term" value="F:transcription coactivator activity"/>
    <property type="evidence" value="ECO:0007669"/>
    <property type="project" value="TreeGrafter"/>
</dbReference>
<gene>
    <name evidence="14" type="ORF">NE237_021562</name>
</gene>